<feature type="compositionally biased region" description="Low complexity" evidence="2">
    <location>
        <begin position="11"/>
        <end position="22"/>
    </location>
</feature>
<feature type="region of interest" description="Disordered" evidence="2">
    <location>
        <begin position="1"/>
        <end position="41"/>
    </location>
</feature>
<feature type="compositionally biased region" description="Polar residues" evidence="2">
    <location>
        <begin position="196"/>
        <end position="248"/>
    </location>
</feature>
<evidence type="ECO:0000313" key="3">
    <source>
        <dbReference type="EMBL" id="MCL7026374.1"/>
    </source>
</evidence>
<evidence type="ECO:0000313" key="4">
    <source>
        <dbReference type="Proteomes" id="UP001177140"/>
    </source>
</evidence>
<organism evidence="3 4">
    <name type="scientific">Papaver nudicaule</name>
    <name type="common">Iceland poppy</name>
    <dbReference type="NCBI Taxonomy" id="74823"/>
    <lineage>
        <taxon>Eukaryota</taxon>
        <taxon>Viridiplantae</taxon>
        <taxon>Streptophyta</taxon>
        <taxon>Embryophyta</taxon>
        <taxon>Tracheophyta</taxon>
        <taxon>Spermatophyta</taxon>
        <taxon>Magnoliopsida</taxon>
        <taxon>Ranunculales</taxon>
        <taxon>Papaveraceae</taxon>
        <taxon>Papaveroideae</taxon>
        <taxon>Papaver</taxon>
    </lineage>
</organism>
<accession>A0AA41UZV0</accession>
<feature type="region of interest" description="Disordered" evidence="2">
    <location>
        <begin position="382"/>
        <end position="404"/>
    </location>
</feature>
<proteinExistence type="predicted"/>
<dbReference type="PANTHER" id="PTHR34466:SF1">
    <property type="entry name" value="OS06G0609800 PROTEIN"/>
    <property type="match status" value="1"/>
</dbReference>
<feature type="compositionally biased region" description="Low complexity" evidence="2">
    <location>
        <begin position="95"/>
        <end position="109"/>
    </location>
</feature>
<feature type="compositionally biased region" description="Basic and acidic residues" evidence="2">
    <location>
        <begin position="254"/>
        <end position="266"/>
    </location>
</feature>
<evidence type="ECO:0000256" key="2">
    <source>
        <dbReference type="SAM" id="MobiDB-lite"/>
    </source>
</evidence>
<feature type="compositionally biased region" description="Low complexity" evidence="2">
    <location>
        <begin position="119"/>
        <end position="138"/>
    </location>
</feature>
<evidence type="ECO:0000256" key="1">
    <source>
        <dbReference type="SAM" id="Coils"/>
    </source>
</evidence>
<dbReference type="EMBL" id="JAJJMA010055826">
    <property type="protein sequence ID" value="MCL7026374.1"/>
    <property type="molecule type" value="Genomic_DNA"/>
</dbReference>
<sequence>MATAAFKSTTKRSSINSSSSSSKDAESDNRHRRSRSLSRFSGRYNNEIEEEFLVPKKNPKFVNTERGSAGFPEISLDDLVSEFFPSENHDRGRSSLRSSSSGNSMSGDVTTRRGRSVSRQRGQASVQGSAGSGISSNSRRGRSVSRQHGTTGDVKVIQESSIGSKGVDSSRRRRSMSVAKYQYSDSESDKSISSKNHANLKSSRIMNDQRSSILMPTGKTNQRVLRRSLSQIDLSRSHDGYSSQSSALTDDESQDTRSSRNGTERTIRAVYAQKKVDHPVGDGGEIGLYEVMRKELRSVVQEMRTELEEVMVKTKPSDSTQSDNLQLNNANVLQAVSVIRDSYATRLEQSEKRKHDLLAEIVVEEQRGRELSKIVKDLLPDANNADVPQKPARARKRSNDRSRMSKCLTEEAEKYFEGFISNVEDTDISSLDGDRSDASSKIGGRAKSRDYTVHIEAETCAPSVKSISLPNDEMDGVVLPWLEWETTTDVSLVVCKSTSKVSLTPGNNLHDTPQELVQEMSTGFDTSNSIFSSRGNWSPGGDSLSELSKDMASIINGEVDSKRKESWFDMDEYQHLQREESRFIENWRQRERIRSGGLLLCNSKHF</sequence>
<name>A0AA41UZV0_PAPNU</name>
<comment type="caution">
    <text evidence="3">The sequence shown here is derived from an EMBL/GenBank/DDBJ whole genome shotgun (WGS) entry which is preliminary data.</text>
</comment>
<gene>
    <name evidence="3" type="ORF">MKW94_014103</name>
</gene>
<keyword evidence="1" id="KW-0175">Coiled coil</keyword>
<feature type="coiled-coil region" evidence="1">
    <location>
        <begin position="340"/>
        <end position="367"/>
    </location>
</feature>
<protein>
    <submittedName>
        <fullName evidence="3">Uncharacterized protein</fullName>
    </submittedName>
</protein>
<dbReference type="Proteomes" id="UP001177140">
    <property type="component" value="Unassembled WGS sequence"/>
</dbReference>
<feature type="region of interest" description="Disordered" evidence="2">
    <location>
        <begin position="85"/>
        <end position="266"/>
    </location>
</feature>
<dbReference type="PANTHER" id="PTHR34466">
    <property type="entry name" value="OS11G0129800 PROTEIN"/>
    <property type="match status" value="1"/>
</dbReference>
<dbReference type="AlphaFoldDB" id="A0AA41UZV0"/>
<keyword evidence="4" id="KW-1185">Reference proteome</keyword>
<reference evidence="3" key="1">
    <citation type="submission" date="2022-03" db="EMBL/GenBank/DDBJ databases">
        <title>A functionally conserved STORR gene fusion in Papaver species that diverged 16.8 million years ago.</title>
        <authorList>
            <person name="Catania T."/>
        </authorList>
    </citation>
    <scope>NUCLEOTIDE SEQUENCE</scope>
    <source>
        <strain evidence="3">S-191538</strain>
    </source>
</reference>